<evidence type="ECO:0000313" key="5">
    <source>
        <dbReference type="EMBL" id="KAH6832961.1"/>
    </source>
</evidence>
<dbReference type="InterPro" id="IPR017853">
    <property type="entry name" value="GH"/>
</dbReference>
<gene>
    <name evidence="5" type="ORF">C2S53_000504</name>
</gene>
<dbReference type="PANTHER" id="PTHR31352">
    <property type="entry name" value="BETA-AMYLASE 1, CHLOROPLASTIC"/>
    <property type="match status" value="1"/>
</dbReference>
<reference evidence="5 6" key="1">
    <citation type="journal article" date="2021" name="Nat. Commun.">
        <title>Incipient diploidization of the medicinal plant Perilla within 10,000 years.</title>
        <authorList>
            <person name="Zhang Y."/>
            <person name="Shen Q."/>
            <person name="Leng L."/>
            <person name="Zhang D."/>
            <person name="Chen S."/>
            <person name="Shi Y."/>
            <person name="Ning Z."/>
            <person name="Chen S."/>
        </authorList>
    </citation>
    <scope>NUCLEOTIDE SEQUENCE [LARGE SCALE GENOMIC DNA]</scope>
    <source>
        <strain evidence="6">cv. PC099</strain>
    </source>
</reference>
<proteinExistence type="inferred from homology"/>
<dbReference type="EMBL" id="SDAM02000062">
    <property type="protein sequence ID" value="KAH6832961.1"/>
    <property type="molecule type" value="Genomic_DNA"/>
</dbReference>
<dbReference type="EC" id="3.2.1.2" evidence="4"/>
<evidence type="ECO:0000313" key="6">
    <source>
        <dbReference type="Proteomes" id="UP001190926"/>
    </source>
</evidence>
<evidence type="ECO:0000256" key="2">
    <source>
        <dbReference type="ARBA" id="ARBA00023277"/>
    </source>
</evidence>
<organism evidence="5 6">
    <name type="scientific">Perilla frutescens var. hirtella</name>
    <name type="common">Perilla citriodora</name>
    <name type="synonym">Perilla setoyensis</name>
    <dbReference type="NCBI Taxonomy" id="608512"/>
    <lineage>
        <taxon>Eukaryota</taxon>
        <taxon>Viridiplantae</taxon>
        <taxon>Streptophyta</taxon>
        <taxon>Embryophyta</taxon>
        <taxon>Tracheophyta</taxon>
        <taxon>Spermatophyta</taxon>
        <taxon>Magnoliopsida</taxon>
        <taxon>eudicotyledons</taxon>
        <taxon>Gunneridae</taxon>
        <taxon>Pentapetalae</taxon>
        <taxon>asterids</taxon>
        <taxon>lamiids</taxon>
        <taxon>Lamiales</taxon>
        <taxon>Lamiaceae</taxon>
        <taxon>Nepetoideae</taxon>
        <taxon>Elsholtzieae</taxon>
        <taxon>Perilla</taxon>
    </lineage>
</organism>
<dbReference type="SUPFAM" id="SSF51445">
    <property type="entry name" value="(Trans)glycosidases"/>
    <property type="match status" value="1"/>
</dbReference>
<dbReference type="AlphaFoldDB" id="A0AAD4PB61"/>
<evidence type="ECO:0000256" key="3">
    <source>
        <dbReference type="ARBA" id="ARBA00023326"/>
    </source>
</evidence>
<comment type="caution">
    <text evidence="5">The sequence shown here is derived from an EMBL/GenBank/DDBJ whole genome shotgun (WGS) entry which is preliminary data.</text>
</comment>
<dbReference type="PANTHER" id="PTHR31352:SF3">
    <property type="entry name" value="INACTIVE BETA-AMYLASE 9"/>
    <property type="match status" value="1"/>
</dbReference>
<protein>
    <recommendedName>
        <fullName evidence="4">Beta-amylase</fullName>
        <ecNumber evidence="4">3.2.1.2</ecNumber>
    </recommendedName>
</protein>
<evidence type="ECO:0000256" key="4">
    <source>
        <dbReference type="RuleBase" id="RU000509"/>
    </source>
</evidence>
<evidence type="ECO:0000256" key="1">
    <source>
        <dbReference type="ARBA" id="ARBA00005652"/>
    </source>
</evidence>
<keyword evidence="4" id="KW-0326">Glycosidase</keyword>
<dbReference type="Gene3D" id="3.20.20.80">
    <property type="entry name" value="Glycosidases"/>
    <property type="match status" value="1"/>
</dbReference>
<keyword evidence="2 4" id="KW-0119">Carbohydrate metabolism</keyword>
<keyword evidence="3 4" id="KW-0624">Polysaccharide degradation</keyword>
<dbReference type="Pfam" id="PF01373">
    <property type="entry name" value="Glyco_hydro_14"/>
    <property type="match status" value="1"/>
</dbReference>
<dbReference type="GO" id="GO:0000272">
    <property type="term" value="P:polysaccharide catabolic process"/>
    <property type="evidence" value="ECO:0007669"/>
    <property type="project" value="UniProtKB-KW"/>
</dbReference>
<comment type="catalytic activity">
    <reaction evidence="4">
        <text>Hydrolysis of (1-&gt;4)-alpha-D-glucosidic linkages in polysaccharides so as to remove successive maltose units from the non-reducing ends of the chains.</text>
        <dbReference type="EC" id="3.2.1.2"/>
    </reaction>
</comment>
<dbReference type="InterPro" id="IPR001554">
    <property type="entry name" value="Glyco_hydro_14"/>
</dbReference>
<keyword evidence="4" id="KW-0378">Hydrolase</keyword>
<keyword evidence="6" id="KW-1185">Reference proteome</keyword>
<dbReference type="Proteomes" id="UP001190926">
    <property type="component" value="Unassembled WGS sequence"/>
</dbReference>
<dbReference type="PRINTS" id="PR00750">
    <property type="entry name" value="BETAAMYLASE"/>
</dbReference>
<accession>A0AAD4PB61</accession>
<comment type="similarity">
    <text evidence="1 4">Belongs to the glycosyl hydrolase 14 family.</text>
</comment>
<dbReference type="GO" id="GO:0016161">
    <property type="term" value="F:beta-amylase activity"/>
    <property type="evidence" value="ECO:0007669"/>
    <property type="project" value="UniProtKB-EC"/>
</dbReference>
<name>A0AAD4PB61_PERFH</name>
<sequence length="540" mass="59301">MKISVIGSSQVNLGRISDAGLFSFGKNLSAKSCDLKKNNSIACSLVHNQSLKWPSKSAVGFTLRSSAAPQTADIVDFEKAPKTSRTKPVDGMKLFVGLPLDTVSNSSTINRARAIAAGLKALKLLGINGVELPVWWGIAEKEAMGKYDWTGYLAVVEMVEKLGLELHVSLCFHASEECRIRLPVWVSQIGEGDPDIYFADRSGQQYKDYLSFAVDDVPVLDGKTPVEVYKEFCESFKSAFSPFIGSTITGISIGLGPDGELRYPSHHRCGKFSRGAGEFQCYDKHMLSNLKLHAEKNGSPLWGLGGPHDASSYDQSPLSGGFFAENDGSWETQYGDFFLSWYSSQLISHGDRILSLAASTFKDAGITVSGKVPLVHSWHRTLSRPAELTAGFYNTAGRDGYDDIARIFSRNSCSMILPGMDLTDELQPHEYRSSPESLLAQITSSCRKHGLKISGQNSLISGVSGGFAQMKKNLQGEQSSMDRFTYQRMGAHFFSPEHFPPFAQFVRGVSRPVRRSDEVAVEEGRDDEFLLGSHRHMQTA</sequence>